<organism evidence="2 3">
    <name type="scientific">Nyssa sinensis</name>
    <dbReference type="NCBI Taxonomy" id="561372"/>
    <lineage>
        <taxon>Eukaryota</taxon>
        <taxon>Viridiplantae</taxon>
        <taxon>Streptophyta</taxon>
        <taxon>Embryophyta</taxon>
        <taxon>Tracheophyta</taxon>
        <taxon>Spermatophyta</taxon>
        <taxon>Magnoliopsida</taxon>
        <taxon>eudicotyledons</taxon>
        <taxon>Gunneridae</taxon>
        <taxon>Pentapetalae</taxon>
        <taxon>asterids</taxon>
        <taxon>Cornales</taxon>
        <taxon>Nyssaceae</taxon>
        <taxon>Nyssa</taxon>
    </lineage>
</organism>
<dbReference type="InterPro" id="IPR039300">
    <property type="entry name" value="JASON"/>
</dbReference>
<dbReference type="GO" id="GO:0007142">
    <property type="term" value="P:male meiosis II"/>
    <property type="evidence" value="ECO:0007669"/>
    <property type="project" value="InterPro"/>
</dbReference>
<dbReference type="Proteomes" id="UP000325577">
    <property type="component" value="Linkage Group LG21"/>
</dbReference>
<feature type="compositionally biased region" description="Polar residues" evidence="1">
    <location>
        <begin position="144"/>
        <end position="154"/>
    </location>
</feature>
<sequence>MGCFLACFGYSKKRKRRKPSRDHVSPSSRFITGKFLVFLDVCCFVQPYKHNYHLGLLQSHGSYQPLDSDVTENPIVSASEFRDKKPKEQLSSGIKKKVSFNLNVKTYEPLPRDDTTNYFSETDEGEHCDKYEETAKESVPLSLSKGNSMGSYPSNYRYLNCRDSYDEEDGIKLEESDLDDDDNDEEEDDGDSDVGDDQKMSQEELSDQFCSLSMESEKRVPSTQLGEDKMAFRAPTDQELKKLESNRNARDRSQYVHSVLNPVENLTQWKAVKSKAAPPLKHQRKENMALVQEQQIPLSSKQIVNVSSFDYKADFSQSKSLMQDIAVDASLSNWLVSVWERNHQQE</sequence>
<dbReference type="AlphaFoldDB" id="A0A5J5AB80"/>
<evidence type="ECO:0000313" key="2">
    <source>
        <dbReference type="EMBL" id="KAA8527800.1"/>
    </source>
</evidence>
<dbReference type="EMBL" id="CM018045">
    <property type="protein sequence ID" value="KAA8527800.1"/>
    <property type="molecule type" value="Genomic_DNA"/>
</dbReference>
<dbReference type="PANTHER" id="PTHR33318">
    <property type="entry name" value="ASPARTYL/GLUTAMYL-TRNA(ASN/GLN) AMIDOTRANSFERASE SUBUNIT"/>
    <property type="match status" value="1"/>
</dbReference>
<name>A0A5J5AB80_9ASTE</name>
<accession>A0A5J5AB80</accession>
<feature type="compositionally biased region" description="Acidic residues" evidence="1">
    <location>
        <begin position="176"/>
        <end position="195"/>
    </location>
</feature>
<gene>
    <name evidence="2" type="ORF">F0562_035331</name>
</gene>
<dbReference type="PANTHER" id="PTHR33318:SF16">
    <property type="entry name" value="FK506-BINDING NUCLEAR-LIKE PROTEIN"/>
    <property type="match status" value="1"/>
</dbReference>
<evidence type="ECO:0000256" key="1">
    <source>
        <dbReference type="SAM" id="MobiDB-lite"/>
    </source>
</evidence>
<feature type="region of interest" description="Disordered" evidence="1">
    <location>
        <begin position="174"/>
        <end position="204"/>
    </location>
</feature>
<feature type="region of interest" description="Disordered" evidence="1">
    <location>
        <begin position="133"/>
        <end position="154"/>
    </location>
</feature>
<protein>
    <submittedName>
        <fullName evidence="2">Uncharacterized protein</fullName>
    </submittedName>
</protein>
<evidence type="ECO:0000313" key="3">
    <source>
        <dbReference type="Proteomes" id="UP000325577"/>
    </source>
</evidence>
<dbReference type="OrthoDB" id="1695907at2759"/>
<reference evidence="2 3" key="1">
    <citation type="submission" date="2019-09" db="EMBL/GenBank/DDBJ databases">
        <title>A chromosome-level genome assembly of the Chinese tupelo Nyssa sinensis.</title>
        <authorList>
            <person name="Yang X."/>
            <person name="Kang M."/>
            <person name="Yang Y."/>
            <person name="Xiong H."/>
            <person name="Wang M."/>
            <person name="Zhang Z."/>
            <person name="Wang Z."/>
            <person name="Wu H."/>
            <person name="Ma T."/>
            <person name="Liu J."/>
            <person name="Xi Z."/>
        </authorList>
    </citation>
    <scope>NUCLEOTIDE SEQUENCE [LARGE SCALE GENOMIC DNA]</scope>
    <source>
        <strain evidence="2">J267</strain>
        <tissue evidence="2">Leaf</tissue>
    </source>
</reference>
<keyword evidence="3" id="KW-1185">Reference proteome</keyword>
<proteinExistence type="predicted"/>